<evidence type="ECO:0000256" key="1">
    <source>
        <dbReference type="SAM" id="Phobius"/>
    </source>
</evidence>
<sequence length="68" mass="7859">MKHLSRRKTLAICVFGSVTCVAFGLGYLYLQMNRHQWCVHFASDTSQEVTYSRGCISPNRFKKWVITS</sequence>
<protein>
    <submittedName>
        <fullName evidence="2">Uncharacterized protein</fullName>
    </submittedName>
</protein>
<organism evidence="2">
    <name type="scientific">Oscillatoriales cyanobacterium SpSt-418</name>
    <dbReference type="NCBI Taxonomy" id="2282169"/>
    <lineage>
        <taxon>Bacteria</taxon>
        <taxon>Bacillati</taxon>
        <taxon>Cyanobacteriota</taxon>
        <taxon>Cyanophyceae</taxon>
        <taxon>Oscillatoriophycideae</taxon>
        <taxon>Oscillatoriales</taxon>
    </lineage>
</organism>
<accession>A0A7C3KG20</accession>
<keyword evidence="1" id="KW-1133">Transmembrane helix</keyword>
<dbReference type="EMBL" id="DSRU01000277">
    <property type="protein sequence ID" value="HFM99926.1"/>
    <property type="molecule type" value="Genomic_DNA"/>
</dbReference>
<proteinExistence type="predicted"/>
<dbReference type="AlphaFoldDB" id="A0A7C3KG20"/>
<comment type="caution">
    <text evidence="2">The sequence shown here is derived from an EMBL/GenBank/DDBJ whole genome shotgun (WGS) entry which is preliminary data.</text>
</comment>
<name>A0A7C3KG20_9CYAN</name>
<keyword evidence="1" id="KW-0812">Transmembrane</keyword>
<feature type="transmembrane region" description="Helical" evidence="1">
    <location>
        <begin position="9"/>
        <end position="30"/>
    </location>
</feature>
<gene>
    <name evidence="2" type="ORF">ENR64_19655</name>
</gene>
<reference evidence="2" key="1">
    <citation type="journal article" date="2020" name="mSystems">
        <title>Genome- and Community-Level Interaction Insights into Carbon Utilization and Element Cycling Functions of Hydrothermarchaeota in Hydrothermal Sediment.</title>
        <authorList>
            <person name="Zhou Z."/>
            <person name="Liu Y."/>
            <person name="Xu W."/>
            <person name="Pan J."/>
            <person name="Luo Z.H."/>
            <person name="Li M."/>
        </authorList>
    </citation>
    <scope>NUCLEOTIDE SEQUENCE [LARGE SCALE GENOMIC DNA]</scope>
    <source>
        <strain evidence="2">SpSt-418</strain>
    </source>
</reference>
<evidence type="ECO:0000313" key="2">
    <source>
        <dbReference type="EMBL" id="HFM99926.1"/>
    </source>
</evidence>
<keyword evidence="1" id="KW-0472">Membrane</keyword>